<dbReference type="OrthoDB" id="4393931at2"/>
<evidence type="ECO:0000313" key="2">
    <source>
        <dbReference type="Proteomes" id="UP000316714"/>
    </source>
</evidence>
<proteinExistence type="predicted"/>
<dbReference type="AlphaFoldDB" id="A0A5C5VGQ2"/>
<sequence length="374" mass="40915">MNTTEIKHADISSLANHSSKPCVSIYLPTHRKGREVQQDPIRLKNLLADAEKQLQQAGHDRELQLRLLAPAQQLPGRPEDDFWQNSTEGLAILLSPGSAVGYRLTAATPELVVVADEYYLPPLLRSLQGDGRCYALAVSQNRVRLFEGDKHGLSEVEHANLPQDLVDALNIDEYQSALQFHSHAAATSSSAGGDAIFHGHGGGEGEDHKKELLQFFHRLNAPLMKYLPGQRAPLVFCGVEYLFPLFREACDYQRLVAEPVPGNPDDLSADDLHPRVWQLVEPLFAADQRAIAERLGLAESRDQGSRDLDAIASAAEQGRVDTLYVRADLADGPGQQRQRCAGVVSQVLRTGGDVLVCDAEPDASDSGCAAVYRF</sequence>
<dbReference type="RefSeq" id="WP_146564051.1">
    <property type="nucleotide sequence ID" value="NZ_SIHJ01000001.1"/>
</dbReference>
<dbReference type="Proteomes" id="UP000316714">
    <property type="component" value="Unassembled WGS sequence"/>
</dbReference>
<evidence type="ECO:0000313" key="1">
    <source>
        <dbReference type="EMBL" id="TWT36822.1"/>
    </source>
</evidence>
<organism evidence="1 2">
    <name type="scientific">Posidoniimonas corsicana</name>
    <dbReference type="NCBI Taxonomy" id="1938618"/>
    <lineage>
        <taxon>Bacteria</taxon>
        <taxon>Pseudomonadati</taxon>
        <taxon>Planctomycetota</taxon>
        <taxon>Planctomycetia</taxon>
        <taxon>Pirellulales</taxon>
        <taxon>Lacipirellulaceae</taxon>
        <taxon>Posidoniimonas</taxon>
    </lineage>
</organism>
<keyword evidence="2" id="KW-1185">Reference proteome</keyword>
<gene>
    <name evidence="1" type="ORF">KOR34_17670</name>
</gene>
<protein>
    <submittedName>
        <fullName evidence="1">Uncharacterized protein</fullName>
    </submittedName>
</protein>
<dbReference type="EMBL" id="SIHJ01000001">
    <property type="protein sequence ID" value="TWT36822.1"/>
    <property type="molecule type" value="Genomic_DNA"/>
</dbReference>
<comment type="caution">
    <text evidence="1">The sequence shown here is derived from an EMBL/GenBank/DDBJ whole genome shotgun (WGS) entry which is preliminary data.</text>
</comment>
<dbReference type="InterPro" id="IPR040837">
    <property type="entry name" value="Bact_RF_family7"/>
</dbReference>
<dbReference type="Pfam" id="PF18849">
    <property type="entry name" value="baeRF_family7"/>
    <property type="match status" value="1"/>
</dbReference>
<reference evidence="1 2" key="1">
    <citation type="submission" date="2019-02" db="EMBL/GenBank/DDBJ databases">
        <title>Deep-cultivation of Planctomycetes and their phenomic and genomic characterization uncovers novel biology.</title>
        <authorList>
            <person name="Wiegand S."/>
            <person name="Jogler M."/>
            <person name="Boedeker C."/>
            <person name="Pinto D."/>
            <person name="Vollmers J."/>
            <person name="Rivas-Marin E."/>
            <person name="Kohn T."/>
            <person name="Peeters S.H."/>
            <person name="Heuer A."/>
            <person name="Rast P."/>
            <person name="Oberbeckmann S."/>
            <person name="Bunk B."/>
            <person name="Jeske O."/>
            <person name="Meyerdierks A."/>
            <person name="Storesund J.E."/>
            <person name="Kallscheuer N."/>
            <person name="Luecker S."/>
            <person name="Lage O.M."/>
            <person name="Pohl T."/>
            <person name="Merkel B.J."/>
            <person name="Hornburger P."/>
            <person name="Mueller R.-W."/>
            <person name="Bruemmer F."/>
            <person name="Labrenz M."/>
            <person name="Spormann A.M."/>
            <person name="Op Den Camp H."/>
            <person name="Overmann J."/>
            <person name="Amann R."/>
            <person name="Jetten M.S.M."/>
            <person name="Mascher T."/>
            <person name="Medema M.H."/>
            <person name="Devos D.P."/>
            <person name="Kaster A.-K."/>
            <person name="Ovreas L."/>
            <person name="Rohde M."/>
            <person name="Galperin M.Y."/>
            <person name="Jogler C."/>
        </authorList>
    </citation>
    <scope>NUCLEOTIDE SEQUENCE [LARGE SCALE GENOMIC DNA]</scope>
    <source>
        <strain evidence="1 2">KOR34</strain>
    </source>
</reference>
<accession>A0A5C5VGQ2</accession>
<name>A0A5C5VGQ2_9BACT</name>